<keyword evidence="2" id="KW-0378">Hydrolase</keyword>
<protein>
    <submittedName>
        <fullName evidence="2">Amidohydrolase family protein</fullName>
    </submittedName>
</protein>
<dbReference type="PANTHER" id="PTHR35563:SF2">
    <property type="entry name" value="BARREL METAL-DEPENDENT HYDROLASE, PUTATIVE (AFU_ORTHOLOGUE AFUA_1G16240)-RELATED"/>
    <property type="match status" value="1"/>
</dbReference>
<dbReference type="SUPFAM" id="SSF51556">
    <property type="entry name" value="Metallo-dependent hydrolases"/>
    <property type="match status" value="1"/>
</dbReference>
<dbReference type="InterPro" id="IPR052358">
    <property type="entry name" value="Aro_Compnd_Degr_Hydrolases"/>
</dbReference>
<dbReference type="Proteomes" id="UP000588806">
    <property type="component" value="Unassembled WGS sequence"/>
</dbReference>
<organism evidence="2 3">
    <name type="scientific">Vreelandella azerica</name>
    <dbReference type="NCBI Taxonomy" id="2732867"/>
    <lineage>
        <taxon>Bacteria</taxon>
        <taxon>Pseudomonadati</taxon>
        <taxon>Pseudomonadota</taxon>
        <taxon>Gammaproteobacteria</taxon>
        <taxon>Oceanospirillales</taxon>
        <taxon>Halomonadaceae</taxon>
        <taxon>Vreelandella</taxon>
    </lineage>
</organism>
<dbReference type="EMBL" id="JABFHI010000002">
    <property type="protein sequence ID" value="NOG31412.1"/>
    <property type="molecule type" value="Genomic_DNA"/>
</dbReference>
<evidence type="ECO:0000313" key="3">
    <source>
        <dbReference type="Proteomes" id="UP000588806"/>
    </source>
</evidence>
<dbReference type="PANTHER" id="PTHR35563">
    <property type="entry name" value="BARREL METAL-DEPENDENT HYDROLASE, PUTATIVE (AFU_ORTHOLOGUE AFUA_1G16240)-RELATED"/>
    <property type="match status" value="1"/>
</dbReference>
<name>A0A7Y3TW88_9GAMM</name>
<dbReference type="Pfam" id="PF04909">
    <property type="entry name" value="Amidohydro_2"/>
    <property type="match status" value="1"/>
</dbReference>
<sequence>MTELSFTDLANTIPFCAPADPAPKAPRFVMPPGAVDCHAHVFGPAEHYAYTSERTYTPPDASLKAYQQLHQTLGIERGVLVQPSVYGLDNSATRDALRALRQKGRDYRGVAVVSSEVSEKQLDALHQDGFRGIRLNLLFKGGLQWKDVVALSERLAARRWHLQFLIDVSDVDELEQRIKRLPTHCVIDHMGHMEAGKGVEHPKFQTLCRLLADGHAWVKLSGAYRTTGRQHLPYEDITPFAQALINSNAERCVWGSDWPHPHISVPMPNDGPLLDELANWAPDKHVRQRILVDNPEALYFADS</sequence>
<proteinExistence type="predicted"/>
<dbReference type="GO" id="GO:0016787">
    <property type="term" value="F:hydrolase activity"/>
    <property type="evidence" value="ECO:0007669"/>
    <property type="project" value="UniProtKB-KW"/>
</dbReference>
<gene>
    <name evidence="2" type="ORF">HLB35_05875</name>
</gene>
<evidence type="ECO:0000259" key="1">
    <source>
        <dbReference type="Pfam" id="PF04909"/>
    </source>
</evidence>
<comment type="caution">
    <text evidence="2">The sequence shown here is derived from an EMBL/GenBank/DDBJ whole genome shotgun (WGS) entry which is preliminary data.</text>
</comment>
<keyword evidence="3" id="KW-1185">Reference proteome</keyword>
<dbReference type="InterPro" id="IPR006680">
    <property type="entry name" value="Amidohydro-rel"/>
</dbReference>
<evidence type="ECO:0000313" key="2">
    <source>
        <dbReference type="EMBL" id="NOG31412.1"/>
    </source>
</evidence>
<dbReference type="InterPro" id="IPR032466">
    <property type="entry name" value="Metal_Hydrolase"/>
</dbReference>
<accession>A0A7Y3TW88</accession>
<reference evidence="2 3" key="2">
    <citation type="submission" date="2020-06" db="EMBL/GenBank/DDBJ databases">
        <title>Halomonas songnenensis sp. nov., a moderately halophilic bacterium isolated from saline and alkaline soils.</title>
        <authorList>
            <person name="Jiang J."/>
            <person name="Pan Y."/>
        </authorList>
    </citation>
    <scope>NUCLEOTIDE SEQUENCE [LARGE SCALE GENOMIC DNA]</scope>
    <source>
        <strain evidence="2 3">TBZ9</strain>
    </source>
</reference>
<reference evidence="2 3" key="1">
    <citation type="submission" date="2020-05" db="EMBL/GenBank/DDBJ databases">
        <authorList>
            <person name="Ruan W."/>
            <person name="Jeon C.O."/>
            <person name="Chun B.H."/>
        </authorList>
    </citation>
    <scope>NUCLEOTIDE SEQUENCE [LARGE SCALE GENOMIC DNA]</scope>
    <source>
        <strain evidence="2 3">TBZ9</strain>
    </source>
</reference>
<feature type="domain" description="Amidohydrolase-related" evidence="1">
    <location>
        <begin position="35"/>
        <end position="300"/>
    </location>
</feature>
<dbReference type="AlphaFoldDB" id="A0A7Y3TW88"/>
<dbReference type="Gene3D" id="3.20.20.140">
    <property type="entry name" value="Metal-dependent hydrolases"/>
    <property type="match status" value="1"/>
</dbReference>